<dbReference type="InterPro" id="IPR006343">
    <property type="entry name" value="DnaB/C_C"/>
</dbReference>
<protein>
    <submittedName>
        <fullName evidence="5">DnaD domain protein</fullName>
    </submittedName>
</protein>
<organism evidence="5 6">
    <name type="scientific">Agrilactobacillus yilanensis</name>
    <dbReference type="NCBI Taxonomy" id="2485997"/>
    <lineage>
        <taxon>Bacteria</taxon>
        <taxon>Bacillati</taxon>
        <taxon>Bacillota</taxon>
        <taxon>Bacilli</taxon>
        <taxon>Lactobacillales</taxon>
        <taxon>Lactobacillaceae</taxon>
        <taxon>Agrilactobacillus</taxon>
    </lineage>
</organism>
<comment type="caution">
    <text evidence="5">The sequence shown here is derived from an EMBL/GenBank/DDBJ whole genome shotgun (WGS) entry which is preliminary data.</text>
</comment>
<evidence type="ECO:0000313" key="6">
    <source>
        <dbReference type="Proteomes" id="UP001597267"/>
    </source>
</evidence>
<feature type="region of interest" description="Disordered" evidence="2">
    <location>
        <begin position="274"/>
        <end position="309"/>
    </location>
</feature>
<feature type="domain" description="DnaB/C C-terminal" evidence="3">
    <location>
        <begin position="328"/>
        <end position="399"/>
    </location>
</feature>
<feature type="compositionally biased region" description="Polar residues" evidence="2">
    <location>
        <begin position="439"/>
        <end position="451"/>
    </location>
</feature>
<feature type="region of interest" description="Disordered" evidence="2">
    <location>
        <begin position="407"/>
        <end position="451"/>
    </location>
</feature>
<evidence type="ECO:0000259" key="3">
    <source>
        <dbReference type="Pfam" id="PF07261"/>
    </source>
</evidence>
<name>A0ABW4J952_9LACO</name>
<keyword evidence="6" id="KW-1185">Reference proteome</keyword>
<dbReference type="Proteomes" id="UP001597267">
    <property type="component" value="Unassembled WGS sequence"/>
</dbReference>
<evidence type="ECO:0000256" key="2">
    <source>
        <dbReference type="SAM" id="MobiDB-lite"/>
    </source>
</evidence>
<feature type="compositionally biased region" description="Polar residues" evidence="2">
    <location>
        <begin position="412"/>
        <end position="429"/>
    </location>
</feature>
<proteinExistence type="inferred from homology"/>
<reference evidence="6" key="1">
    <citation type="journal article" date="2019" name="Int. J. Syst. Evol. Microbiol.">
        <title>The Global Catalogue of Microorganisms (GCM) 10K type strain sequencing project: providing services to taxonomists for standard genome sequencing and annotation.</title>
        <authorList>
            <consortium name="The Broad Institute Genomics Platform"/>
            <consortium name="The Broad Institute Genome Sequencing Center for Infectious Disease"/>
            <person name="Wu L."/>
            <person name="Ma J."/>
        </authorList>
    </citation>
    <scope>NUCLEOTIDE SEQUENCE [LARGE SCALE GENOMIC DNA]</scope>
    <source>
        <strain evidence="6">CCM 8896</strain>
    </source>
</reference>
<feature type="compositionally biased region" description="Polar residues" evidence="2">
    <location>
        <begin position="299"/>
        <end position="309"/>
    </location>
</feature>
<evidence type="ECO:0000259" key="4">
    <source>
        <dbReference type="Pfam" id="PF25888"/>
    </source>
</evidence>
<evidence type="ECO:0000256" key="1">
    <source>
        <dbReference type="ARBA" id="ARBA00093462"/>
    </source>
</evidence>
<gene>
    <name evidence="5" type="ORF">ACFQ5M_11555</name>
</gene>
<dbReference type="Pfam" id="PF25888">
    <property type="entry name" value="WHD_DnaB"/>
    <property type="match status" value="1"/>
</dbReference>
<dbReference type="RefSeq" id="WP_125713211.1">
    <property type="nucleotide sequence ID" value="NZ_JBHTOP010000026.1"/>
</dbReference>
<feature type="domain" description="Replicative helicase loading/DNA remodeling protein DnaB N-terminal winged helix" evidence="4">
    <location>
        <begin position="10"/>
        <end position="264"/>
    </location>
</feature>
<dbReference type="EMBL" id="JBHTOP010000026">
    <property type="protein sequence ID" value="MFD1672737.1"/>
    <property type="molecule type" value="Genomic_DNA"/>
</dbReference>
<dbReference type="InterPro" id="IPR058660">
    <property type="entry name" value="WHD_DnaB"/>
</dbReference>
<dbReference type="Pfam" id="PF07261">
    <property type="entry name" value="DnaB_2"/>
    <property type="match status" value="1"/>
</dbReference>
<comment type="similarity">
    <text evidence="1">Belongs to the DnaB/DnaD family.</text>
</comment>
<evidence type="ECO:0000313" key="5">
    <source>
        <dbReference type="EMBL" id="MFD1672737.1"/>
    </source>
</evidence>
<accession>A0ABW4J952</accession>
<sequence length="451" mass="50993">MNGQDVQFSPRDGFLVTHAGYFNDAQQNYLIYLYQPILGPVAVGLYNTLKTLENPSALRSQRPMHRILLDYMSVDLVAIEAARRRLEAMGLLRTFTNEDVIGKYFVYELYPPLTPDVFFKDDLLSLLLVQTIGQRAFDDLATRFQLHPVTKDLTEITANFSNVFPEIVARAVQTPTELQQTKKQMTLKQRPAVAYSEADLDTFDWDFLQNLLAKFQVTKAELTKHQQVIYQLHHFYGIDETTMANLIANTLDIVTDEINIKKLESLTLAEYTQTQGSQVKMAPEPETPTPPQTSASQSDAPTAQADSTQELVAQAQRLSVFDFLAWQKQVLGGFVGKGETRVLRELQSRHIFSDQILNMLTYANLHTAGATTVTQAFTDSVANDWLQHHITTPEAALKRIQERQYTKLGKTAKTNNNSRQNYRTTSPTKTVEPIPSWFKEQTSATSEADDS</sequence>